<dbReference type="CDD" id="cd00077">
    <property type="entry name" value="HDc"/>
    <property type="match status" value="1"/>
</dbReference>
<dbReference type="InterPro" id="IPR052020">
    <property type="entry name" value="Cyclic_di-GMP/3'3'-cGAMP_PDE"/>
</dbReference>
<proteinExistence type="predicted"/>
<dbReference type="AlphaFoldDB" id="A0A938BLQ2"/>
<accession>A0A938BLQ2</accession>
<dbReference type="PROSITE" id="PS51832">
    <property type="entry name" value="HD_GYP"/>
    <property type="match status" value="1"/>
</dbReference>
<evidence type="ECO:0000256" key="1">
    <source>
        <dbReference type="PROSITE-ProRule" id="PRU00169"/>
    </source>
</evidence>
<dbReference type="InterPro" id="IPR037522">
    <property type="entry name" value="HD_GYP_dom"/>
</dbReference>
<name>A0A938BLQ2_UNCEI</name>
<feature type="coiled-coil region" evidence="2">
    <location>
        <begin position="144"/>
        <end position="171"/>
    </location>
</feature>
<dbReference type="Pfam" id="PF00072">
    <property type="entry name" value="Response_reg"/>
    <property type="match status" value="1"/>
</dbReference>
<evidence type="ECO:0000313" key="5">
    <source>
        <dbReference type="EMBL" id="MBM3317249.1"/>
    </source>
</evidence>
<evidence type="ECO:0000313" key="6">
    <source>
        <dbReference type="Proteomes" id="UP000748308"/>
    </source>
</evidence>
<dbReference type="InterPro" id="IPR011006">
    <property type="entry name" value="CheY-like_superfamily"/>
</dbReference>
<evidence type="ECO:0000259" key="4">
    <source>
        <dbReference type="PROSITE" id="PS51832"/>
    </source>
</evidence>
<evidence type="ECO:0000259" key="3">
    <source>
        <dbReference type="PROSITE" id="PS50110"/>
    </source>
</evidence>
<dbReference type="Gene3D" id="3.30.450.40">
    <property type="match status" value="1"/>
</dbReference>
<feature type="domain" description="Response regulatory" evidence="3">
    <location>
        <begin position="22"/>
        <end position="138"/>
    </location>
</feature>
<dbReference type="GO" id="GO:0000160">
    <property type="term" value="P:phosphorelay signal transduction system"/>
    <property type="evidence" value="ECO:0007669"/>
    <property type="project" value="InterPro"/>
</dbReference>
<dbReference type="Pfam" id="PF13487">
    <property type="entry name" value="HD_5"/>
    <property type="match status" value="1"/>
</dbReference>
<comment type="caution">
    <text evidence="1">Lacks conserved residue(s) required for the propagation of feature annotation.</text>
</comment>
<comment type="caution">
    <text evidence="5">The sequence shown here is derived from an EMBL/GenBank/DDBJ whole genome shotgun (WGS) entry which is preliminary data.</text>
</comment>
<reference evidence="5" key="1">
    <citation type="submission" date="2019-03" db="EMBL/GenBank/DDBJ databases">
        <title>Lake Tanganyika Metagenome-Assembled Genomes (MAGs).</title>
        <authorList>
            <person name="Tran P."/>
        </authorList>
    </citation>
    <scope>NUCLEOTIDE SEQUENCE</scope>
    <source>
        <strain evidence="5">M_DeepCast_400m_m2_100</strain>
    </source>
</reference>
<dbReference type="Gene3D" id="1.10.3210.10">
    <property type="entry name" value="Hypothetical protein af1432"/>
    <property type="match status" value="1"/>
</dbReference>
<dbReference type="PROSITE" id="PS50110">
    <property type="entry name" value="RESPONSE_REGULATORY"/>
    <property type="match status" value="1"/>
</dbReference>
<dbReference type="Proteomes" id="UP000748308">
    <property type="component" value="Unassembled WGS sequence"/>
</dbReference>
<keyword evidence="2" id="KW-0175">Coiled coil</keyword>
<dbReference type="SUPFAM" id="SSF109604">
    <property type="entry name" value="HD-domain/PDEase-like"/>
    <property type="match status" value="1"/>
</dbReference>
<dbReference type="InterPro" id="IPR029016">
    <property type="entry name" value="GAF-like_dom_sf"/>
</dbReference>
<organism evidence="5 6">
    <name type="scientific">Eiseniibacteriota bacterium</name>
    <dbReference type="NCBI Taxonomy" id="2212470"/>
    <lineage>
        <taxon>Bacteria</taxon>
        <taxon>Candidatus Eiseniibacteriota</taxon>
    </lineage>
</organism>
<dbReference type="InterPro" id="IPR003607">
    <property type="entry name" value="HD/PDEase_dom"/>
</dbReference>
<dbReference type="PANTHER" id="PTHR45228:SF1">
    <property type="entry name" value="CYCLIC DI-GMP PHOSPHODIESTERASE TM_0186"/>
    <property type="match status" value="1"/>
</dbReference>
<dbReference type="PANTHER" id="PTHR45228">
    <property type="entry name" value="CYCLIC DI-GMP PHOSPHODIESTERASE TM_0186-RELATED"/>
    <property type="match status" value="1"/>
</dbReference>
<dbReference type="EMBL" id="VGIY01000096">
    <property type="protein sequence ID" value="MBM3317249.1"/>
    <property type="molecule type" value="Genomic_DNA"/>
</dbReference>
<dbReference type="SUPFAM" id="SSF55781">
    <property type="entry name" value="GAF domain-like"/>
    <property type="match status" value="1"/>
</dbReference>
<dbReference type="InterPro" id="IPR001789">
    <property type="entry name" value="Sig_transdc_resp-reg_receiver"/>
</dbReference>
<feature type="domain" description="HD-GYP" evidence="4">
    <location>
        <begin position="341"/>
        <end position="536"/>
    </location>
</feature>
<sequence length="549" mass="60177">MDTPETTPGSLPIRSDRQRKESILVADQDQRVLELLQITLSGRGYAVRTAADGVEALEEIDRAQPDLAVVGVRLARKSGLQVLEAVRAESRTARMPVILIAGTASNESRIQGLRLGADDYLVKPFSPRELMIKIRTILDRAADLRLLQLRHRALREEARRQGEELLRAREEMGRYLARIGGLLRRVEELGQEPDLAAVLARLVAACSHELELARVCVLVHGKGGDALRARAWQGIEEAIVRPLRLAAGDFLCQTLRLEGRTMGADEFSGYPLAADDLLKLSAAGLTHVTPVLSPQRELIAVVAGGEKWSGEAIDRFDLHLLDLLARAAAGAIREAEDSAAERRAFVDTAAQLIAVVEGRYEHLRGHSARVHDLSLRLADELSLPARRRETVGYVAWLHDLGALEQYAQLQEEARRLSDGERLDLRRRGSAAVRRLLESSGLPEVAEALGHLHEYWDGHGVPDGLAGESIPLAARVVALANAYDALTHERPHRPAYAPAEALALLHERGGSRYDPSLVRAFEKVLGIEAEPEGAQSLTMPTMRGPASRSK</sequence>
<evidence type="ECO:0000256" key="2">
    <source>
        <dbReference type="SAM" id="Coils"/>
    </source>
</evidence>
<dbReference type="Gene3D" id="3.40.50.2300">
    <property type="match status" value="1"/>
</dbReference>
<protein>
    <submittedName>
        <fullName evidence="5">Response regulator</fullName>
    </submittedName>
</protein>
<dbReference type="SUPFAM" id="SSF52172">
    <property type="entry name" value="CheY-like"/>
    <property type="match status" value="1"/>
</dbReference>
<gene>
    <name evidence="5" type="ORF">FJY75_05305</name>
</gene>
<dbReference type="SMART" id="SM00448">
    <property type="entry name" value="REC"/>
    <property type="match status" value="1"/>
</dbReference>